<reference evidence="1 2" key="1">
    <citation type="submission" date="2020-09" db="EMBL/GenBank/DDBJ databases">
        <authorList>
            <person name="Zhang R."/>
            <person name="Garcia K."/>
            <person name="Ogata H."/>
        </authorList>
    </citation>
    <scope>NUCLEOTIDE SEQUENCE [LARGE SCALE GENOMIC DNA]</scope>
    <source>
        <strain evidence="2">stheno</strain>
    </source>
</reference>
<evidence type="ECO:0000313" key="2">
    <source>
        <dbReference type="Proteomes" id="UP001162098"/>
    </source>
</evidence>
<name>A0A7S7YF06_9VIRU</name>
<dbReference type="Proteomes" id="UP001162098">
    <property type="component" value="Segment"/>
</dbReference>
<evidence type="ECO:0000313" key="1">
    <source>
        <dbReference type="EMBL" id="QPB44593.1"/>
    </source>
</evidence>
<protein>
    <submittedName>
        <fullName evidence="1">Uncharacterized protein</fullName>
    </submittedName>
</protein>
<dbReference type="KEGG" id="vg:80543789"/>
<accession>A0A7S7YF06</accession>
<proteinExistence type="predicted"/>
<sequence length="225" mass="24667">MASYSIPHVVQASVLEEGVGDGGSMLLDADDIGVVAPSPFTTLDISKRLDMVNRRLFSVWTVPPQNMVVDGPTEGVYRLGNWRIDADGSVPAEATALSFYDRTDGALDPATGLFSVPRTGLYRHTLYAHFQTIGHTNFGLFVEVNGMRHVGNFARTPEDVVFGDSAHFAIEMWHQENEKIGFLCATAHTDTTINGYFAHWTVTRTYDAATFGVPREGVARRSLLA</sequence>
<keyword evidence="2" id="KW-1185">Reference proteome</keyword>
<organism evidence="1 2">
    <name type="scientific">Medusavirus stheno T3</name>
    <dbReference type="NCBI Taxonomy" id="3069717"/>
    <lineage>
        <taxon>Viruses</taxon>
        <taxon>Varidnaviria</taxon>
        <taxon>Bamfordvirae</taxon>
        <taxon>Nucleocytoviricota</taxon>
        <taxon>Megaviricetes</taxon>
        <taxon>Mamonoviridae</taxon>
        <taxon>Medusavirus</taxon>
        <taxon>Medusavirus sthenus</taxon>
    </lineage>
</organism>
<dbReference type="EMBL" id="MW018138">
    <property type="protein sequence ID" value="QPB44593.1"/>
    <property type="molecule type" value="Genomic_DNA"/>
</dbReference>